<dbReference type="Proteomes" id="UP000290106">
    <property type="component" value="Unassembled WGS sequence"/>
</dbReference>
<accession>A0A4Q1RJB7</accession>
<dbReference type="CDD" id="cd20206">
    <property type="entry name" value="YbbR"/>
    <property type="match status" value="1"/>
</dbReference>
<dbReference type="InterPro" id="IPR012505">
    <property type="entry name" value="YbbR"/>
</dbReference>
<name>A0A4Q1RJB7_9FIRM</name>
<proteinExistence type="predicted"/>
<evidence type="ECO:0008006" key="3">
    <source>
        <dbReference type="Google" id="ProtNLM"/>
    </source>
</evidence>
<evidence type="ECO:0000313" key="2">
    <source>
        <dbReference type="Proteomes" id="UP000290106"/>
    </source>
</evidence>
<dbReference type="EMBL" id="SDKC01000001">
    <property type="protein sequence ID" value="RXS75850.1"/>
    <property type="molecule type" value="Genomic_DNA"/>
</dbReference>
<comment type="caution">
    <text evidence="1">The sequence shown here is derived from an EMBL/GenBank/DDBJ whole genome shotgun (WGS) entry which is preliminary data.</text>
</comment>
<dbReference type="OrthoDB" id="2111604at2"/>
<reference evidence="1 2" key="1">
    <citation type="submission" date="2019-01" db="EMBL/GenBank/DDBJ databases">
        <title>Blautia sp. nov. KGMB01111 isolated human feces.</title>
        <authorList>
            <person name="Park J.-E."/>
            <person name="Kim J.-S."/>
            <person name="Park S.-H."/>
        </authorList>
    </citation>
    <scope>NUCLEOTIDE SEQUENCE [LARGE SCALE GENOMIC DNA]</scope>
    <source>
        <strain evidence="1 2">KGMB01111</strain>
    </source>
</reference>
<protein>
    <recommendedName>
        <fullName evidence="3">YbbR-like domain-containing protein</fullName>
    </recommendedName>
</protein>
<organism evidence="1 2">
    <name type="scientific">Blautia faecicola</name>
    <dbReference type="NCBI Taxonomy" id="2509240"/>
    <lineage>
        <taxon>Bacteria</taxon>
        <taxon>Bacillati</taxon>
        <taxon>Bacillota</taxon>
        <taxon>Clostridia</taxon>
        <taxon>Lachnospirales</taxon>
        <taxon>Lachnospiraceae</taxon>
        <taxon>Blautia</taxon>
    </lineage>
</organism>
<dbReference type="PANTHER" id="PTHR37804">
    <property type="entry name" value="CDAA REGULATORY PROTEIN CDAR"/>
    <property type="match status" value="1"/>
</dbReference>
<dbReference type="AlphaFoldDB" id="A0A4Q1RJB7"/>
<gene>
    <name evidence="1" type="ORF">ETP43_11960</name>
</gene>
<dbReference type="Pfam" id="PF07949">
    <property type="entry name" value="YbbR"/>
    <property type="match status" value="3"/>
</dbReference>
<dbReference type="InterPro" id="IPR053154">
    <property type="entry name" value="c-di-AMP_regulator"/>
</dbReference>
<evidence type="ECO:0000313" key="1">
    <source>
        <dbReference type="EMBL" id="RXS75850.1"/>
    </source>
</evidence>
<dbReference type="RefSeq" id="WP_129258300.1">
    <property type="nucleotide sequence ID" value="NZ_SDKC01000001.1"/>
</dbReference>
<sequence length="428" mass="46309">MKKKLANNLSLKVISVLIACVIWILVSGTVDPVRTNVRYSGVKVEVKNDGYILDAGKSYQIADEYQTVTVYVTGKKSVVEGRTDIAVEADLTQIVNMDTNPAYVPVTLKSVSGISEEDVTIIPKTIPVTIEDTATKEFLVTGMSTGTPGSGYVVGECTTDPEKIQIQGPESVVNKIKSVVATVSADGMTMDATKKAKITLIDQNGEPMSEEYLQFFNISDDHYVNVLMKLWRVQDDVKIKANYSGTPAKGYQVDKITTTPETISIAGSEAALKKLEDNGNTLEIPGELINVDGINSDLEANVKLSALISEEDELKIPEEVGQSVAVKVSILPYGSREYNLKTDAIQIQGLASDLRASYNKDEISIRVKGTEANLDALKTGDIKAVIDLTGKTAGEYTIPVTITLPDGYEQVEEVQATVQLNQADKTSE</sequence>
<keyword evidence="2" id="KW-1185">Reference proteome</keyword>
<dbReference type="Gene3D" id="2.170.120.30">
    <property type="match status" value="2"/>
</dbReference>
<dbReference type="Gene3D" id="2.170.120.40">
    <property type="entry name" value="YbbR-like domain"/>
    <property type="match status" value="2"/>
</dbReference>
<dbReference type="PANTHER" id="PTHR37804:SF1">
    <property type="entry name" value="CDAA REGULATORY PROTEIN CDAR"/>
    <property type="match status" value="1"/>
</dbReference>